<accession>A0A2P2PVX1</accession>
<dbReference type="AlphaFoldDB" id="A0A2P2PVX1"/>
<organism evidence="1">
    <name type="scientific">Rhizophora mucronata</name>
    <name type="common">Asiatic mangrove</name>
    <dbReference type="NCBI Taxonomy" id="61149"/>
    <lineage>
        <taxon>Eukaryota</taxon>
        <taxon>Viridiplantae</taxon>
        <taxon>Streptophyta</taxon>
        <taxon>Embryophyta</taxon>
        <taxon>Tracheophyta</taxon>
        <taxon>Spermatophyta</taxon>
        <taxon>Magnoliopsida</taxon>
        <taxon>eudicotyledons</taxon>
        <taxon>Gunneridae</taxon>
        <taxon>Pentapetalae</taxon>
        <taxon>rosids</taxon>
        <taxon>fabids</taxon>
        <taxon>Malpighiales</taxon>
        <taxon>Rhizophoraceae</taxon>
        <taxon>Rhizophora</taxon>
    </lineage>
</organism>
<name>A0A2P2PVX1_RHIMU</name>
<dbReference type="EMBL" id="GGEC01078394">
    <property type="protein sequence ID" value="MBX58878.1"/>
    <property type="molecule type" value="Transcribed_RNA"/>
</dbReference>
<proteinExistence type="predicted"/>
<protein>
    <submittedName>
        <fullName evidence="1">Uncharacterized protein</fullName>
    </submittedName>
</protein>
<evidence type="ECO:0000313" key="1">
    <source>
        <dbReference type="EMBL" id="MBX58878.1"/>
    </source>
</evidence>
<sequence>MLGNLEWRTRHRISIAWVRSF</sequence>
<reference evidence="1" key="1">
    <citation type="submission" date="2018-02" db="EMBL/GenBank/DDBJ databases">
        <title>Rhizophora mucronata_Transcriptome.</title>
        <authorList>
            <person name="Meera S.P."/>
            <person name="Sreeshan A."/>
            <person name="Augustine A."/>
        </authorList>
    </citation>
    <scope>NUCLEOTIDE SEQUENCE</scope>
    <source>
        <tissue evidence="1">Leaf</tissue>
    </source>
</reference>